<feature type="transmembrane region" description="Helical" evidence="1">
    <location>
        <begin position="71"/>
        <end position="92"/>
    </location>
</feature>
<protein>
    <submittedName>
        <fullName evidence="3">Glycosyltransferase family 90 protein</fullName>
    </submittedName>
</protein>
<sequence length="802" mass="91257">MLSPENLEATQSWTTTWVTAAAILSAQLYPIHSTASLAVYSELLCWTLLTIIFTLVPRYHVKTWEGCNNRFNAFPPALLWVAAASISVAALASSAGDATWVTPIVPSILLALRRNYLLPRLRKSQPEYFQSTWLSLGLGLVSAVFLAPNYQMDKLAVSGLVLLALTGLYGSLIIMCEPRSELQDGFKGSNLGSSMRAIAVRALPLLLAVAVLLTTIWRPSQFLNVLTCLCAGFLKATHWLLVLWVTLSQLAVALLSLHQIVLFLPKTTIGRYSLMVLAVWPTFSLIRYTSLSGMVPFISEDVWDQKLYNPQPRPTPHHPIEELVAKAHESFVALVERQSRTLEAAETEYLRRYGRSPPPGFEKWFEYAQSKQSILIDDFDMIEDDLKPFWRIPVERLHESVDYVTSFDHLALRKCGFVDGVFQGQGDAWIVNDVGQLLQEVSKNLPDVSFAFDVVDEPRVVVTQQMLDDGGVAKPEFQDVSHTPIWARTVSPCQGRISKISQPKIHDYGLSFVQDWYYAKDVCQHPEFEDMHGFFKSPATALLTDAPIPVLSQAAPTSFGDIMYPSPWYTEKLDQGDYKDAEDPPWDKKADTLYWAGSTTGSYSTNGGWKYSHRQRLIKMVKDLPRTQHKYMTQLKPGLWATYQAVEDHSDLFDVKLTAIIQCDELDCREQEDYFKPSDKEERSQQFASRFVFDADGNSFSGRYYTLLQSRSVVLKQTVLREWHDERLIPWVHFVPVSLSMEELPEIMRYMTSDETGRRIAKEIADAGREWHAKVLRREDFTIYLYRLMLELARVMDPGRQE</sequence>
<organism evidence="3 4">
    <name type="scientific">Plenodomus tracheiphilus IPT5</name>
    <dbReference type="NCBI Taxonomy" id="1408161"/>
    <lineage>
        <taxon>Eukaryota</taxon>
        <taxon>Fungi</taxon>
        <taxon>Dikarya</taxon>
        <taxon>Ascomycota</taxon>
        <taxon>Pezizomycotina</taxon>
        <taxon>Dothideomycetes</taxon>
        <taxon>Pleosporomycetidae</taxon>
        <taxon>Pleosporales</taxon>
        <taxon>Pleosporineae</taxon>
        <taxon>Leptosphaeriaceae</taxon>
        <taxon>Plenodomus</taxon>
    </lineage>
</organism>
<evidence type="ECO:0000313" key="3">
    <source>
        <dbReference type="EMBL" id="KAF2847082.1"/>
    </source>
</evidence>
<dbReference type="PANTHER" id="PTHR12203">
    <property type="entry name" value="KDEL LYS-ASP-GLU-LEU CONTAINING - RELATED"/>
    <property type="match status" value="1"/>
</dbReference>
<dbReference type="EMBL" id="MU006329">
    <property type="protein sequence ID" value="KAF2847082.1"/>
    <property type="molecule type" value="Genomic_DNA"/>
</dbReference>
<dbReference type="AlphaFoldDB" id="A0A6A7AVI6"/>
<feature type="transmembrane region" description="Helical" evidence="1">
    <location>
        <begin position="237"/>
        <end position="257"/>
    </location>
</feature>
<feature type="transmembrane region" description="Helical" evidence="1">
    <location>
        <begin position="37"/>
        <end position="59"/>
    </location>
</feature>
<keyword evidence="4" id="KW-1185">Reference proteome</keyword>
<dbReference type="InterPro" id="IPR051091">
    <property type="entry name" value="O-Glucosyltr/Glycosyltrsf_90"/>
</dbReference>
<evidence type="ECO:0000259" key="2">
    <source>
        <dbReference type="SMART" id="SM00672"/>
    </source>
</evidence>
<reference evidence="3" key="1">
    <citation type="submission" date="2020-01" db="EMBL/GenBank/DDBJ databases">
        <authorList>
            <consortium name="DOE Joint Genome Institute"/>
            <person name="Haridas S."/>
            <person name="Albert R."/>
            <person name="Binder M."/>
            <person name="Bloem J."/>
            <person name="Labutti K."/>
            <person name="Salamov A."/>
            <person name="Andreopoulos B."/>
            <person name="Baker S.E."/>
            <person name="Barry K."/>
            <person name="Bills G."/>
            <person name="Bluhm B.H."/>
            <person name="Cannon C."/>
            <person name="Castanera R."/>
            <person name="Culley D.E."/>
            <person name="Daum C."/>
            <person name="Ezra D."/>
            <person name="Gonzalez J.B."/>
            <person name="Henrissat B."/>
            <person name="Kuo A."/>
            <person name="Liang C."/>
            <person name="Lipzen A."/>
            <person name="Lutzoni F."/>
            <person name="Magnuson J."/>
            <person name="Mondo S."/>
            <person name="Nolan M."/>
            <person name="Ohm R."/>
            <person name="Pangilinan J."/>
            <person name="Park H.-J."/>
            <person name="Ramirez L."/>
            <person name="Alfaro M."/>
            <person name="Sun H."/>
            <person name="Tritt A."/>
            <person name="Yoshinaga Y."/>
            <person name="Zwiers L.-H."/>
            <person name="Turgeon B.G."/>
            <person name="Goodwin S.B."/>
            <person name="Spatafora J.W."/>
            <person name="Crous P.W."/>
            <person name="Grigoriev I.V."/>
        </authorList>
    </citation>
    <scope>NUCLEOTIDE SEQUENCE</scope>
    <source>
        <strain evidence="3">IPT5</strain>
    </source>
</reference>
<dbReference type="OrthoDB" id="541052at2759"/>
<dbReference type="SMART" id="SM00672">
    <property type="entry name" value="CAP10"/>
    <property type="match status" value="1"/>
</dbReference>
<dbReference type="PANTHER" id="PTHR12203:SF61">
    <property type="entry name" value="CAPSULE PROTEIN"/>
    <property type="match status" value="1"/>
</dbReference>
<name>A0A6A7AVI6_9PLEO</name>
<dbReference type="InterPro" id="IPR006598">
    <property type="entry name" value="CAP10"/>
</dbReference>
<feature type="transmembrane region" description="Helical" evidence="1">
    <location>
        <begin position="197"/>
        <end position="217"/>
    </location>
</feature>
<keyword evidence="1" id="KW-0472">Membrane</keyword>
<accession>A0A6A7AVI6</accession>
<keyword evidence="1" id="KW-0812">Transmembrane</keyword>
<proteinExistence type="predicted"/>
<evidence type="ECO:0000256" key="1">
    <source>
        <dbReference type="SAM" id="Phobius"/>
    </source>
</evidence>
<feature type="transmembrane region" description="Helical" evidence="1">
    <location>
        <begin position="156"/>
        <end position="176"/>
    </location>
</feature>
<dbReference type="Proteomes" id="UP000799423">
    <property type="component" value="Unassembled WGS sequence"/>
</dbReference>
<keyword evidence="1" id="KW-1133">Transmembrane helix</keyword>
<dbReference type="Pfam" id="PF05686">
    <property type="entry name" value="Glyco_transf_90"/>
    <property type="match status" value="1"/>
</dbReference>
<feature type="transmembrane region" description="Helical" evidence="1">
    <location>
        <begin position="128"/>
        <end position="150"/>
    </location>
</feature>
<gene>
    <name evidence="3" type="ORF">T440DRAFT_510510</name>
</gene>
<evidence type="ECO:0000313" key="4">
    <source>
        <dbReference type="Proteomes" id="UP000799423"/>
    </source>
</evidence>
<feature type="domain" description="Glycosyl transferase CAP10" evidence="2">
    <location>
        <begin position="504"/>
        <end position="796"/>
    </location>
</feature>